<dbReference type="AlphaFoldDB" id="A0A381YK75"/>
<feature type="transmembrane region" description="Helical" evidence="1">
    <location>
        <begin position="109"/>
        <end position="128"/>
    </location>
</feature>
<gene>
    <name evidence="2" type="ORF">METZ01_LOCUS130214</name>
</gene>
<keyword evidence="1" id="KW-0812">Transmembrane</keyword>
<feature type="transmembrane region" description="Helical" evidence="1">
    <location>
        <begin position="140"/>
        <end position="162"/>
    </location>
</feature>
<evidence type="ECO:0000256" key="1">
    <source>
        <dbReference type="SAM" id="Phobius"/>
    </source>
</evidence>
<sequence>MTNRTRRILNAGAAFWGIAGLSGVLAFAIYRLGRILLLAVAEDWYFWHWITLIANLLFMAYAEGYRGFQQRFSPRSAARVFYLYQYGGLIKGLLAPLFCAGYFAASRRVLLSVWVGTGAIGVFILLAQQIEQPWRGIIDGGVVVGLAWGLLSLWVILLRTFLAGHYQESPDVPSHP</sequence>
<accession>A0A381YK75</accession>
<feature type="transmembrane region" description="Helical" evidence="1">
    <location>
        <begin position="44"/>
        <end position="62"/>
    </location>
</feature>
<keyword evidence="1" id="KW-1133">Transmembrane helix</keyword>
<organism evidence="2">
    <name type="scientific">marine metagenome</name>
    <dbReference type="NCBI Taxonomy" id="408172"/>
    <lineage>
        <taxon>unclassified sequences</taxon>
        <taxon>metagenomes</taxon>
        <taxon>ecological metagenomes</taxon>
    </lineage>
</organism>
<proteinExistence type="predicted"/>
<name>A0A381YK75_9ZZZZ</name>
<evidence type="ECO:0000313" key="2">
    <source>
        <dbReference type="EMBL" id="SVA77360.1"/>
    </source>
</evidence>
<dbReference type="EMBL" id="UINC01018420">
    <property type="protein sequence ID" value="SVA77360.1"/>
    <property type="molecule type" value="Genomic_DNA"/>
</dbReference>
<protein>
    <submittedName>
        <fullName evidence="2">Uncharacterized protein</fullName>
    </submittedName>
</protein>
<reference evidence="2" key="1">
    <citation type="submission" date="2018-05" db="EMBL/GenBank/DDBJ databases">
        <authorList>
            <person name="Lanie J.A."/>
            <person name="Ng W.-L."/>
            <person name="Kazmierczak K.M."/>
            <person name="Andrzejewski T.M."/>
            <person name="Davidsen T.M."/>
            <person name="Wayne K.J."/>
            <person name="Tettelin H."/>
            <person name="Glass J.I."/>
            <person name="Rusch D."/>
            <person name="Podicherti R."/>
            <person name="Tsui H.-C.T."/>
            <person name="Winkler M.E."/>
        </authorList>
    </citation>
    <scope>NUCLEOTIDE SEQUENCE</scope>
</reference>
<feature type="transmembrane region" description="Helical" evidence="1">
    <location>
        <begin position="12"/>
        <end position="32"/>
    </location>
</feature>
<feature type="transmembrane region" description="Helical" evidence="1">
    <location>
        <begin position="83"/>
        <end position="103"/>
    </location>
</feature>
<keyword evidence="1" id="KW-0472">Membrane</keyword>